<sequence length="344" mass="40782">MIDLKRIYKQVRNTIENVNFSDLWPGFKRFDFALYNDDIVILDGQLVPKTDDFLGNTSILYDGKYIAIWRLTTEIDKYVLASKIIHEMFHAYQMEMHESRFPNEIEALWQYKYSPDYLQIKYEENLLLAELTVEFNTEKLKSFLQYRKFRQCNYTYEYNYENSVEAIEGSATYVELQALKMFNEEKYLQRLHGMLDNISNLGNLIPMRIICYDTGALFLNLCMENSLSLDLTVGIASEIFYSKLIEDTACKNISIKVSPEIKKFYQEDQRNFRKKIELITSHCNEVIKGNFELLGVNVYSARFLDGYIYSEYFIMYKDAEPKILYGDYLAKIENHMITEIYKEP</sequence>
<keyword evidence="2" id="KW-1185">Reference proteome</keyword>
<organism evidence="1 2">
    <name type="scientific">Hathewaya proteolytica DSM 3090</name>
    <dbReference type="NCBI Taxonomy" id="1121331"/>
    <lineage>
        <taxon>Bacteria</taxon>
        <taxon>Bacillati</taxon>
        <taxon>Bacillota</taxon>
        <taxon>Clostridia</taxon>
        <taxon>Eubacteriales</taxon>
        <taxon>Clostridiaceae</taxon>
        <taxon>Hathewaya</taxon>
    </lineage>
</organism>
<accession>A0A1M6MX03</accession>
<gene>
    <name evidence="1" type="ORF">SAMN02745248_01211</name>
</gene>
<evidence type="ECO:0000313" key="1">
    <source>
        <dbReference type="EMBL" id="SHJ88005.1"/>
    </source>
</evidence>
<dbReference type="OrthoDB" id="161597at2"/>
<dbReference type="RefSeq" id="WP_072903223.1">
    <property type="nucleotide sequence ID" value="NZ_FRAD01000008.1"/>
</dbReference>
<evidence type="ECO:0000313" key="2">
    <source>
        <dbReference type="Proteomes" id="UP000183952"/>
    </source>
</evidence>
<proteinExistence type="predicted"/>
<protein>
    <submittedName>
        <fullName evidence="1">Uncharacterized protein</fullName>
    </submittedName>
</protein>
<dbReference type="EMBL" id="FRAD01000008">
    <property type="protein sequence ID" value="SHJ88005.1"/>
    <property type="molecule type" value="Genomic_DNA"/>
</dbReference>
<reference evidence="1 2" key="1">
    <citation type="submission" date="2016-11" db="EMBL/GenBank/DDBJ databases">
        <authorList>
            <person name="Jaros S."/>
            <person name="Januszkiewicz K."/>
            <person name="Wedrychowicz H."/>
        </authorList>
    </citation>
    <scope>NUCLEOTIDE SEQUENCE [LARGE SCALE GENOMIC DNA]</scope>
    <source>
        <strain evidence="1 2">DSM 3090</strain>
    </source>
</reference>
<name>A0A1M6MX03_9CLOT</name>
<dbReference type="Proteomes" id="UP000183952">
    <property type="component" value="Unassembled WGS sequence"/>
</dbReference>
<dbReference type="AlphaFoldDB" id="A0A1M6MX03"/>